<sequence>MKNIEEFVSSHYPVDDDKLKELLTEYITKFVVPYPTFGPLEEELLQHCLKVGKSIDDLPEDDEIYNKYYSPDISY</sequence>
<gene>
    <name evidence="1" type="ORF">B6U60_10010</name>
</gene>
<protein>
    <submittedName>
        <fullName evidence="1">Uncharacterized protein</fullName>
    </submittedName>
</protein>
<dbReference type="Proteomes" id="UP000192638">
    <property type="component" value="Unassembled WGS sequence"/>
</dbReference>
<dbReference type="AlphaFoldDB" id="A0A1V9QNH3"/>
<reference evidence="1 2" key="1">
    <citation type="submission" date="2017-03" db="EMBL/GenBank/DDBJ databases">
        <title>Phylogenomics and comparative genomics of Lactobacillus salivarius, a mammalian gut commensal.</title>
        <authorList>
            <person name="Harris H.M."/>
        </authorList>
    </citation>
    <scope>NUCLEOTIDE SEQUENCE [LARGE SCALE GENOMIC DNA]</scope>
    <source>
        <strain evidence="1 2">LMG 14477</strain>
    </source>
</reference>
<name>A0A1V9QNH3_9LACO</name>
<organism evidence="1 2">
    <name type="scientific">Ligilactobacillus salivarius</name>
    <dbReference type="NCBI Taxonomy" id="1624"/>
    <lineage>
        <taxon>Bacteria</taxon>
        <taxon>Bacillati</taxon>
        <taxon>Bacillota</taxon>
        <taxon>Bacilli</taxon>
        <taxon>Lactobacillales</taxon>
        <taxon>Lactobacillaceae</taxon>
        <taxon>Ligilactobacillus</taxon>
    </lineage>
</organism>
<dbReference type="RefSeq" id="WP_081531129.1">
    <property type="nucleotide sequence ID" value="NZ_NBEB01000110.1"/>
</dbReference>
<accession>A0A1V9QNH3</accession>
<dbReference type="EMBL" id="NBEB01000110">
    <property type="protein sequence ID" value="OQQ81596.1"/>
    <property type="molecule type" value="Genomic_DNA"/>
</dbReference>
<proteinExistence type="predicted"/>
<evidence type="ECO:0000313" key="1">
    <source>
        <dbReference type="EMBL" id="OQQ81596.1"/>
    </source>
</evidence>
<evidence type="ECO:0000313" key="2">
    <source>
        <dbReference type="Proteomes" id="UP000192638"/>
    </source>
</evidence>
<comment type="caution">
    <text evidence="1">The sequence shown here is derived from an EMBL/GenBank/DDBJ whole genome shotgun (WGS) entry which is preliminary data.</text>
</comment>